<evidence type="ECO:0000313" key="4">
    <source>
        <dbReference type="Proteomes" id="UP000236333"/>
    </source>
</evidence>
<organism evidence="3 4">
    <name type="scientific">Tetrabaena socialis</name>
    <dbReference type="NCBI Taxonomy" id="47790"/>
    <lineage>
        <taxon>Eukaryota</taxon>
        <taxon>Viridiplantae</taxon>
        <taxon>Chlorophyta</taxon>
        <taxon>core chlorophytes</taxon>
        <taxon>Chlorophyceae</taxon>
        <taxon>CS clade</taxon>
        <taxon>Chlamydomonadales</taxon>
        <taxon>Tetrabaenaceae</taxon>
        <taxon>Tetrabaena</taxon>
    </lineage>
</organism>
<dbReference type="SUPFAM" id="SSF48403">
    <property type="entry name" value="Ankyrin repeat"/>
    <property type="match status" value="1"/>
</dbReference>
<feature type="region of interest" description="Disordered" evidence="2">
    <location>
        <begin position="343"/>
        <end position="368"/>
    </location>
</feature>
<dbReference type="PROSITE" id="PS50297">
    <property type="entry name" value="ANK_REP_REGION"/>
    <property type="match status" value="1"/>
</dbReference>
<proteinExistence type="predicted"/>
<dbReference type="InterPro" id="IPR002110">
    <property type="entry name" value="Ankyrin_rpt"/>
</dbReference>
<reference evidence="3 4" key="1">
    <citation type="journal article" date="2017" name="Mol. Biol. Evol.">
        <title>The 4-celled Tetrabaena socialis nuclear genome reveals the essential components for genetic control of cell number at the origin of multicellularity in the volvocine lineage.</title>
        <authorList>
            <person name="Featherston J."/>
            <person name="Arakaki Y."/>
            <person name="Hanschen E.R."/>
            <person name="Ferris P.J."/>
            <person name="Michod R.E."/>
            <person name="Olson B.J.S.C."/>
            <person name="Nozaki H."/>
            <person name="Durand P.M."/>
        </authorList>
    </citation>
    <scope>NUCLEOTIDE SEQUENCE [LARGE SCALE GENOMIC DNA]</scope>
    <source>
        <strain evidence="3 4">NIES-571</strain>
    </source>
</reference>
<evidence type="ECO:0000256" key="1">
    <source>
        <dbReference type="PROSITE-ProRule" id="PRU00023"/>
    </source>
</evidence>
<dbReference type="OrthoDB" id="540955at2759"/>
<sequence>EGWTALHLACQSAPAPMVELLLQRGARPGAKGKSGRSAADCASRRPDILALLHVATGGKVPLPLGLPSVAAAAAAANGLLASAVAAANGGGSRRGASSAAAARGSSSSAAAAANGSSASAAAANGGGGSGAPPSTSRSPSSSQRGLLPGTAAVLEPLESVEATLAALLADMGGALCSLQAGAVFGGGGGCCVDPVGHCIRPLDKRLVMVCTLGCQFSFHLQCWKSAREGLKERWPGFSGSLAGAGRYGCIAPGCPGYIREQAICDGSHMTQQQSAAGSRLYGMPQEVYDSLPPSARPMGGGAPPLGGGDGGGGGGGMLLSGMGGLLGGGMGGVLGGMMGGMLGGGGGGTSQQPVNPSQSGGGAPGMPSLAALGPSLTLAQAMVQAAQAVGSMVGGPGRMASSQLAALLAGSAPPPVSDMHS</sequence>
<dbReference type="AlphaFoldDB" id="A0A2J7ZN68"/>
<feature type="compositionally biased region" description="Low complexity" evidence="2">
    <location>
        <begin position="131"/>
        <end position="142"/>
    </location>
</feature>
<feature type="repeat" description="ANK" evidence="1">
    <location>
        <begin position="1"/>
        <end position="33"/>
    </location>
</feature>
<dbReference type="Gene3D" id="1.25.40.20">
    <property type="entry name" value="Ankyrin repeat-containing domain"/>
    <property type="match status" value="1"/>
</dbReference>
<protein>
    <submittedName>
        <fullName evidence="3">Uncharacterized protein</fullName>
    </submittedName>
</protein>
<feature type="region of interest" description="Disordered" evidence="2">
    <location>
        <begin position="122"/>
        <end position="145"/>
    </location>
</feature>
<gene>
    <name evidence="3" type="ORF">TSOC_012368</name>
</gene>
<keyword evidence="1" id="KW-0040">ANK repeat</keyword>
<evidence type="ECO:0000313" key="3">
    <source>
        <dbReference type="EMBL" id="PNH01724.1"/>
    </source>
</evidence>
<comment type="caution">
    <text evidence="3">The sequence shown here is derived from an EMBL/GenBank/DDBJ whole genome shotgun (WGS) entry which is preliminary data.</text>
</comment>
<accession>A0A2J7ZN68</accession>
<dbReference type="EMBL" id="PGGS01000808">
    <property type="protein sequence ID" value="PNH01724.1"/>
    <property type="molecule type" value="Genomic_DNA"/>
</dbReference>
<dbReference type="Proteomes" id="UP000236333">
    <property type="component" value="Unassembled WGS sequence"/>
</dbReference>
<name>A0A2J7ZN68_9CHLO</name>
<dbReference type="Pfam" id="PF00023">
    <property type="entry name" value="Ank"/>
    <property type="match status" value="1"/>
</dbReference>
<evidence type="ECO:0000256" key="2">
    <source>
        <dbReference type="SAM" id="MobiDB-lite"/>
    </source>
</evidence>
<dbReference type="PROSITE" id="PS50088">
    <property type="entry name" value="ANK_REPEAT"/>
    <property type="match status" value="1"/>
</dbReference>
<feature type="region of interest" description="Disordered" evidence="2">
    <location>
        <begin position="292"/>
        <end position="313"/>
    </location>
</feature>
<dbReference type="InterPro" id="IPR036770">
    <property type="entry name" value="Ankyrin_rpt-contain_sf"/>
</dbReference>
<feature type="compositionally biased region" description="Gly residues" evidence="2">
    <location>
        <begin position="298"/>
        <end position="313"/>
    </location>
</feature>
<dbReference type="SMART" id="SM00248">
    <property type="entry name" value="ANK"/>
    <property type="match status" value="1"/>
</dbReference>
<keyword evidence="4" id="KW-1185">Reference proteome</keyword>
<feature type="non-terminal residue" evidence="3">
    <location>
        <position position="1"/>
    </location>
</feature>